<sequence length="60" mass="7314">MRTASDFEHVGAVKTNDYIHNVENENRFHFYNIFLIRICSIKIIIYDCLRRATRWRRPCP</sequence>
<evidence type="ECO:0000313" key="2">
    <source>
        <dbReference type="Proteomes" id="UP000005959"/>
    </source>
</evidence>
<accession>G9YB19</accession>
<dbReference type="Proteomes" id="UP000005959">
    <property type="component" value="Unassembled WGS sequence"/>
</dbReference>
<gene>
    <name evidence="1" type="ORF">HMPREF0454_03782</name>
</gene>
<evidence type="ECO:0000313" key="1">
    <source>
        <dbReference type="EMBL" id="EHM39631.1"/>
    </source>
</evidence>
<comment type="caution">
    <text evidence="1">The sequence shown here is derived from an EMBL/GenBank/DDBJ whole genome shotgun (WGS) entry which is preliminary data.</text>
</comment>
<organism evidence="1 2">
    <name type="scientific">Hafnia alvei ATCC 51873</name>
    <dbReference type="NCBI Taxonomy" id="1002364"/>
    <lineage>
        <taxon>Bacteria</taxon>
        <taxon>Pseudomonadati</taxon>
        <taxon>Pseudomonadota</taxon>
        <taxon>Gammaproteobacteria</taxon>
        <taxon>Enterobacterales</taxon>
        <taxon>Hafniaceae</taxon>
        <taxon>Hafnia</taxon>
    </lineage>
</organism>
<proteinExistence type="predicted"/>
<reference evidence="1 2" key="1">
    <citation type="submission" date="2011-08" db="EMBL/GenBank/DDBJ databases">
        <authorList>
            <person name="Weinstock G."/>
            <person name="Sodergren E."/>
            <person name="Clifton S."/>
            <person name="Fulton L."/>
            <person name="Fulton B."/>
            <person name="Courtney L."/>
            <person name="Fronick C."/>
            <person name="Harrison M."/>
            <person name="Strong C."/>
            <person name="Farmer C."/>
            <person name="Delahaunty K."/>
            <person name="Markovic C."/>
            <person name="Hall O."/>
            <person name="Minx P."/>
            <person name="Tomlinson C."/>
            <person name="Mitreva M."/>
            <person name="Hou S."/>
            <person name="Chen J."/>
            <person name="Wollam A."/>
            <person name="Pepin K.H."/>
            <person name="Johnson M."/>
            <person name="Bhonagiri V."/>
            <person name="Zhang X."/>
            <person name="Suruliraj S."/>
            <person name="Warren W."/>
            <person name="Chinwalla A."/>
            <person name="Mardis E.R."/>
            <person name="Wilson R.K."/>
        </authorList>
    </citation>
    <scope>NUCLEOTIDE SEQUENCE [LARGE SCALE GENOMIC DNA]</scope>
    <source>
        <strain evidence="1 2">ATCC 51873</strain>
    </source>
</reference>
<name>G9YB19_HAFAL</name>
<dbReference type="AlphaFoldDB" id="G9YB19"/>
<dbReference type="HOGENOM" id="CLU_2935086_0_0_6"/>
<dbReference type="EMBL" id="AGCI01000091">
    <property type="protein sequence ID" value="EHM39631.1"/>
    <property type="molecule type" value="Genomic_DNA"/>
</dbReference>
<protein>
    <submittedName>
        <fullName evidence="1">Uncharacterized protein</fullName>
    </submittedName>
</protein>